<dbReference type="Pfam" id="PF00046">
    <property type="entry name" value="Homeodomain"/>
    <property type="match status" value="1"/>
</dbReference>
<feature type="region of interest" description="Disordered" evidence="9">
    <location>
        <begin position="406"/>
        <end position="434"/>
    </location>
</feature>
<dbReference type="GO" id="GO:0000981">
    <property type="term" value="F:DNA-binding transcription factor activity, RNA polymerase II-specific"/>
    <property type="evidence" value="ECO:0000318"/>
    <property type="project" value="GO_Central"/>
</dbReference>
<dbReference type="KEGG" id="dpx:DAPPUDRAFT_290630"/>
<dbReference type="InterPro" id="IPR020479">
    <property type="entry name" value="HD_metazoa"/>
</dbReference>
<dbReference type="PRINTS" id="PR00024">
    <property type="entry name" value="HOMEOBOX"/>
</dbReference>
<feature type="region of interest" description="Disordered" evidence="9">
    <location>
        <begin position="15"/>
        <end position="42"/>
    </location>
</feature>
<dbReference type="InterPro" id="IPR019737">
    <property type="entry name" value="Homeobox-engrailed_CS"/>
</dbReference>
<accession>E9HE98</accession>
<evidence type="ECO:0000256" key="8">
    <source>
        <dbReference type="RuleBase" id="RU510713"/>
    </source>
</evidence>
<dbReference type="PROSITE" id="PS50071">
    <property type="entry name" value="HOMEOBOX_2"/>
    <property type="match status" value="1"/>
</dbReference>
<dbReference type="FunFam" id="1.10.10.60:FF:000189">
    <property type="entry name" value="Homeobox protein engrailed-like"/>
    <property type="match status" value="1"/>
</dbReference>
<dbReference type="OMA" id="NNEDMME"/>
<comment type="subcellular location">
    <subcellularLocation>
        <location evidence="1 6 7">Nucleus</location>
    </subcellularLocation>
</comment>
<dbReference type="Gene3D" id="1.10.10.60">
    <property type="entry name" value="Homeodomain-like"/>
    <property type="match status" value="1"/>
</dbReference>
<evidence type="ECO:0000313" key="11">
    <source>
        <dbReference type="EMBL" id="EFX69935.1"/>
    </source>
</evidence>
<dbReference type="InterPro" id="IPR009057">
    <property type="entry name" value="Homeodomain-like_sf"/>
</dbReference>
<organism evidence="11 12">
    <name type="scientific">Daphnia pulex</name>
    <name type="common">Water flea</name>
    <dbReference type="NCBI Taxonomy" id="6669"/>
    <lineage>
        <taxon>Eukaryota</taxon>
        <taxon>Metazoa</taxon>
        <taxon>Ecdysozoa</taxon>
        <taxon>Arthropoda</taxon>
        <taxon>Crustacea</taxon>
        <taxon>Branchiopoda</taxon>
        <taxon>Diplostraca</taxon>
        <taxon>Cladocera</taxon>
        <taxon>Anomopoda</taxon>
        <taxon>Daphniidae</taxon>
        <taxon>Daphnia</taxon>
    </lineage>
</organism>
<feature type="domain" description="Homeobox" evidence="10">
    <location>
        <begin position="324"/>
        <end position="384"/>
    </location>
</feature>
<dbReference type="PANTHER" id="PTHR24341">
    <property type="entry name" value="HOMEOBOX PROTEIN ENGRAILED"/>
    <property type="match status" value="1"/>
</dbReference>
<dbReference type="GO" id="GO:0000978">
    <property type="term" value="F:RNA polymerase II cis-regulatory region sequence-specific DNA binding"/>
    <property type="evidence" value="ECO:0000318"/>
    <property type="project" value="GO_Central"/>
</dbReference>
<dbReference type="Proteomes" id="UP000000305">
    <property type="component" value="Unassembled WGS sequence"/>
</dbReference>
<dbReference type="InterPro" id="IPR001356">
    <property type="entry name" value="HD"/>
</dbReference>
<dbReference type="PROSITE" id="PS00027">
    <property type="entry name" value="HOMEOBOX_1"/>
    <property type="match status" value="1"/>
</dbReference>
<evidence type="ECO:0000256" key="5">
    <source>
        <dbReference type="ARBA" id="ARBA00023242"/>
    </source>
</evidence>
<dbReference type="STRING" id="6669.E9HE98"/>
<dbReference type="InParanoid" id="E9HE98"/>
<dbReference type="InterPro" id="IPR050720">
    <property type="entry name" value="Engrailed_Homeobox_TFs"/>
</dbReference>
<proteinExistence type="inferred from homology"/>
<dbReference type="PROSITE" id="PS00033">
    <property type="entry name" value="ENGRAILED"/>
    <property type="match status" value="1"/>
</dbReference>
<evidence type="ECO:0000256" key="6">
    <source>
        <dbReference type="PROSITE-ProRule" id="PRU00108"/>
    </source>
</evidence>
<keyword evidence="4 6" id="KW-0371">Homeobox</keyword>
<dbReference type="GO" id="GO:0009653">
    <property type="term" value="P:anatomical structure morphogenesis"/>
    <property type="evidence" value="ECO:0007669"/>
    <property type="project" value="UniProtKB-ARBA"/>
</dbReference>
<evidence type="ECO:0000256" key="4">
    <source>
        <dbReference type="ARBA" id="ARBA00023155"/>
    </source>
</evidence>
<evidence type="ECO:0000313" key="12">
    <source>
        <dbReference type="Proteomes" id="UP000000305"/>
    </source>
</evidence>
<dbReference type="InterPro" id="IPR000747">
    <property type="entry name" value="HD_engrailed"/>
</dbReference>
<reference evidence="11 12" key="1">
    <citation type="journal article" date="2011" name="Science">
        <title>The ecoresponsive genome of Daphnia pulex.</title>
        <authorList>
            <person name="Colbourne J.K."/>
            <person name="Pfrender M.E."/>
            <person name="Gilbert D."/>
            <person name="Thomas W.K."/>
            <person name="Tucker A."/>
            <person name="Oakley T.H."/>
            <person name="Tokishita S."/>
            <person name="Aerts A."/>
            <person name="Arnold G.J."/>
            <person name="Basu M.K."/>
            <person name="Bauer D.J."/>
            <person name="Caceres C.E."/>
            <person name="Carmel L."/>
            <person name="Casola C."/>
            <person name="Choi J.H."/>
            <person name="Detter J.C."/>
            <person name="Dong Q."/>
            <person name="Dusheyko S."/>
            <person name="Eads B.D."/>
            <person name="Frohlich T."/>
            <person name="Geiler-Samerotte K.A."/>
            <person name="Gerlach D."/>
            <person name="Hatcher P."/>
            <person name="Jogdeo S."/>
            <person name="Krijgsveld J."/>
            <person name="Kriventseva E.V."/>
            <person name="Kultz D."/>
            <person name="Laforsch C."/>
            <person name="Lindquist E."/>
            <person name="Lopez J."/>
            <person name="Manak J.R."/>
            <person name="Muller J."/>
            <person name="Pangilinan J."/>
            <person name="Patwardhan R.P."/>
            <person name="Pitluck S."/>
            <person name="Pritham E.J."/>
            <person name="Rechtsteiner A."/>
            <person name="Rho M."/>
            <person name="Rogozin I.B."/>
            <person name="Sakarya O."/>
            <person name="Salamov A."/>
            <person name="Schaack S."/>
            <person name="Shapiro H."/>
            <person name="Shiga Y."/>
            <person name="Skalitzky C."/>
            <person name="Smith Z."/>
            <person name="Souvorov A."/>
            <person name="Sung W."/>
            <person name="Tang Z."/>
            <person name="Tsuchiya D."/>
            <person name="Tu H."/>
            <person name="Vos H."/>
            <person name="Wang M."/>
            <person name="Wolf Y.I."/>
            <person name="Yamagata H."/>
            <person name="Yamada T."/>
            <person name="Ye Y."/>
            <person name="Shaw J.R."/>
            <person name="Andrews J."/>
            <person name="Crease T.J."/>
            <person name="Tang H."/>
            <person name="Lucas S.M."/>
            <person name="Robertson H.M."/>
            <person name="Bork P."/>
            <person name="Koonin E.V."/>
            <person name="Zdobnov E.M."/>
            <person name="Grigoriev I.V."/>
            <person name="Lynch M."/>
            <person name="Boore J.L."/>
        </authorList>
    </citation>
    <scope>NUCLEOTIDE SEQUENCE [LARGE SCALE GENOMIC DNA]</scope>
</reference>
<evidence type="ECO:0000256" key="1">
    <source>
        <dbReference type="ARBA" id="ARBA00004123"/>
    </source>
</evidence>
<evidence type="ECO:0000259" key="10">
    <source>
        <dbReference type="PROSITE" id="PS50071"/>
    </source>
</evidence>
<dbReference type="GO" id="GO:0030182">
    <property type="term" value="P:neuron differentiation"/>
    <property type="evidence" value="ECO:0000318"/>
    <property type="project" value="GO_Central"/>
</dbReference>
<evidence type="ECO:0000256" key="3">
    <source>
        <dbReference type="ARBA" id="ARBA00023125"/>
    </source>
</evidence>
<evidence type="ECO:0000256" key="9">
    <source>
        <dbReference type="SAM" id="MobiDB-lite"/>
    </source>
</evidence>
<name>E9HE98_DAPPU</name>
<protein>
    <recommendedName>
        <fullName evidence="8">Homeobox protein engrailed-like</fullName>
    </recommendedName>
</protein>
<keyword evidence="2" id="KW-0217">Developmental protein</keyword>
<sequence>MADVSQHNQLVLSECYRGSSPRSASTPGPAAPDSPANSASGRFSASPSVAAALLSPSGANCFSSNYHYSPYHHHAMSGQHHHHPSAALGLMGSFLSVGSYPYAALAAAAAAAAAGMAGHHLAPPLAPPPLLHPLNRIRQQSSPTSQPAISRVLPFSVENILKPEFGRNQPSSHDSTPAETADQPESVEMKPLGREPIKRTASNAGITSPSSSLGSHKRVKSSLSVSPAPQMSKKIITSPVSIKADPADLSGRTSSCTDSSSFSSGEGSSHGKDGEQSTGSTELPIDPTKMTDPAKWPAWIFCTRYSDRPSSGPRLRRTKKDRNAEEKRPRTAFTSEQLARLKNEFTENRYLNEKRRQELANELQLHENQIKIWFQNKRAKIKKTTGQKNPLALQLMAQGLYNHSTVPVGEEEEDEEFYASHQQHQQQQREQHSE</sequence>
<dbReference type="HOGENOM" id="CLU_051739_0_0_1"/>
<dbReference type="SUPFAM" id="SSF46689">
    <property type="entry name" value="Homeodomain-like"/>
    <property type="match status" value="1"/>
</dbReference>
<feature type="compositionally biased region" description="Low complexity" evidence="9">
    <location>
        <begin position="27"/>
        <end position="42"/>
    </location>
</feature>
<dbReference type="PRINTS" id="PR00026">
    <property type="entry name" value="ENGRAILED"/>
</dbReference>
<dbReference type="GO" id="GO:0005634">
    <property type="term" value="C:nucleus"/>
    <property type="evidence" value="ECO:0000318"/>
    <property type="project" value="GO_Central"/>
</dbReference>
<dbReference type="GO" id="GO:0006357">
    <property type="term" value="P:regulation of transcription by RNA polymerase II"/>
    <property type="evidence" value="ECO:0000318"/>
    <property type="project" value="GO_Central"/>
</dbReference>
<dbReference type="AlphaFoldDB" id="E9HE98"/>
<keyword evidence="3 6" id="KW-0238">DNA-binding</keyword>
<dbReference type="CDD" id="cd00086">
    <property type="entry name" value="homeodomain"/>
    <property type="match status" value="1"/>
</dbReference>
<feature type="region of interest" description="Disordered" evidence="9">
    <location>
        <begin position="164"/>
        <end position="291"/>
    </location>
</feature>
<comment type="similarity">
    <text evidence="8">Belongs to the Engrailed homeobox family.</text>
</comment>
<gene>
    <name evidence="11" type="primary">EN1</name>
    <name evidence="11" type="ORF">DAPPUDRAFT_290630</name>
</gene>
<feature type="compositionally biased region" description="Basic and acidic residues" evidence="9">
    <location>
        <begin position="187"/>
        <end position="198"/>
    </location>
</feature>
<evidence type="ECO:0000256" key="7">
    <source>
        <dbReference type="RuleBase" id="RU000682"/>
    </source>
</evidence>
<dbReference type="OrthoDB" id="6159439at2759"/>
<evidence type="ECO:0000256" key="2">
    <source>
        <dbReference type="ARBA" id="ARBA00022473"/>
    </source>
</evidence>
<feature type="compositionally biased region" description="Polar residues" evidence="9">
    <location>
        <begin position="200"/>
        <end position="214"/>
    </location>
</feature>
<dbReference type="eggNOG" id="KOG0493">
    <property type="taxonomic scope" value="Eukaryota"/>
</dbReference>
<feature type="compositionally biased region" description="Polar residues" evidence="9">
    <location>
        <begin position="168"/>
        <end position="178"/>
    </location>
</feature>
<dbReference type="Pfam" id="PF10525">
    <property type="entry name" value="Engrail_1_C_sig"/>
    <property type="match status" value="1"/>
</dbReference>
<feature type="compositionally biased region" description="Low complexity" evidence="9">
    <location>
        <begin position="250"/>
        <end position="267"/>
    </location>
</feature>
<feature type="DNA-binding region" description="Homeobox" evidence="6">
    <location>
        <begin position="326"/>
        <end position="385"/>
    </location>
</feature>
<dbReference type="EMBL" id="GL732628">
    <property type="protein sequence ID" value="EFX69935.1"/>
    <property type="molecule type" value="Genomic_DNA"/>
</dbReference>
<keyword evidence="12" id="KW-1185">Reference proteome</keyword>
<dbReference type="InterPro" id="IPR017970">
    <property type="entry name" value="Homeobox_CS"/>
</dbReference>
<dbReference type="PANTHER" id="PTHR24341:SF6">
    <property type="entry name" value="HOMEOBOX PROTEIN INVECTED"/>
    <property type="match status" value="1"/>
</dbReference>
<keyword evidence="5 6" id="KW-0539">Nucleus</keyword>
<feature type="region of interest" description="Disordered" evidence="9">
    <location>
        <begin position="308"/>
        <end position="331"/>
    </location>
</feature>
<dbReference type="InterPro" id="IPR019549">
    <property type="entry name" value="Homeobox-engrailed_C-terminal"/>
</dbReference>
<dbReference type="SMART" id="SM00389">
    <property type="entry name" value="HOX"/>
    <property type="match status" value="1"/>
</dbReference>